<organism evidence="2 3">
    <name type="scientific">Dipteronia sinensis</name>
    <dbReference type="NCBI Taxonomy" id="43782"/>
    <lineage>
        <taxon>Eukaryota</taxon>
        <taxon>Viridiplantae</taxon>
        <taxon>Streptophyta</taxon>
        <taxon>Embryophyta</taxon>
        <taxon>Tracheophyta</taxon>
        <taxon>Spermatophyta</taxon>
        <taxon>Magnoliopsida</taxon>
        <taxon>eudicotyledons</taxon>
        <taxon>Gunneridae</taxon>
        <taxon>Pentapetalae</taxon>
        <taxon>rosids</taxon>
        <taxon>malvids</taxon>
        <taxon>Sapindales</taxon>
        <taxon>Sapindaceae</taxon>
        <taxon>Hippocastanoideae</taxon>
        <taxon>Acereae</taxon>
        <taxon>Dipteronia</taxon>
    </lineage>
</organism>
<dbReference type="InterPro" id="IPR036047">
    <property type="entry name" value="F-box-like_dom_sf"/>
</dbReference>
<dbReference type="InterPro" id="IPR001810">
    <property type="entry name" value="F-box_dom"/>
</dbReference>
<dbReference type="AlphaFoldDB" id="A0AAE0DZY9"/>
<dbReference type="EMBL" id="JANJYJ010000007">
    <property type="protein sequence ID" value="KAK3198924.1"/>
    <property type="molecule type" value="Genomic_DNA"/>
</dbReference>
<proteinExistence type="predicted"/>
<evidence type="ECO:0000259" key="1">
    <source>
        <dbReference type="PROSITE" id="PS50181"/>
    </source>
</evidence>
<evidence type="ECO:0000313" key="3">
    <source>
        <dbReference type="Proteomes" id="UP001281410"/>
    </source>
</evidence>
<protein>
    <recommendedName>
        <fullName evidence="1">F-box domain-containing protein</fullName>
    </recommendedName>
</protein>
<evidence type="ECO:0000313" key="2">
    <source>
        <dbReference type="EMBL" id="KAK3198924.1"/>
    </source>
</evidence>
<keyword evidence="3" id="KW-1185">Reference proteome</keyword>
<dbReference type="Proteomes" id="UP001281410">
    <property type="component" value="Unassembled WGS sequence"/>
</dbReference>
<comment type="caution">
    <text evidence="2">The sequence shown here is derived from an EMBL/GenBank/DDBJ whole genome shotgun (WGS) entry which is preliminary data.</text>
</comment>
<sequence length="106" mass="12280">MDIQKLHKKNSHDWSGLPENVIATISDKLSLCDLLSFSNVCKPWRSFHKETLTIHRNLLPGFPWLVMSKEIGITEPKRCFSVLENKLWKMKVPKADGELIWGSFED</sequence>
<gene>
    <name evidence="2" type="ORF">Dsin_022339</name>
</gene>
<dbReference type="PROSITE" id="PS50181">
    <property type="entry name" value="FBOX"/>
    <property type="match status" value="1"/>
</dbReference>
<name>A0AAE0DZY9_9ROSI</name>
<dbReference type="SMART" id="SM00256">
    <property type="entry name" value="FBOX"/>
    <property type="match status" value="1"/>
</dbReference>
<reference evidence="2" key="1">
    <citation type="journal article" date="2023" name="Plant J.">
        <title>Genome sequences and population genomics provide insights into the demographic history, inbreeding, and mutation load of two 'living fossil' tree species of Dipteronia.</title>
        <authorList>
            <person name="Feng Y."/>
            <person name="Comes H.P."/>
            <person name="Chen J."/>
            <person name="Zhu S."/>
            <person name="Lu R."/>
            <person name="Zhang X."/>
            <person name="Li P."/>
            <person name="Qiu J."/>
            <person name="Olsen K.M."/>
            <person name="Qiu Y."/>
        </authorList>
    </citation>
    <scope>NUCLEOTIDE SEQUENCE</scope>
    <source>
        <strain evidence="2">NBL</strain>
    </source>
</reference>
<dbReference type="SUPFAM" id="SSF81383">
    <property type="entry name" value="F-box domain"/>
    <property type="match status" value="1"/>
</dbReference>
<dbReference type="Pfam" id="PF00646">
    <property type="entry name" value="F-box"/>
    <property type="match status" value="1"/>
</dbReference>
<accession>A0AAE0DZY9</accession>
<feature type="domain" description="F-box" evidence="1">
    <location>
        <begin position="11"/>
        <end position="58"/>
    </location>
</feature>
<dbReference type="Gene3D" id="1.20.1280.50">
    <property type="match status" value="1"/>
</dbReference>